<dbReference type="GO" id="GO:0035438">
    <property type="term" value="F:cyclic-di-GMP binding"/>
    <property type="evidence" value="ECO:0007669"/>
    <property type="project" value="InterPro"/>
</dbReference>
<reference evidence="2" key="1">
    <citation type="submission" date="2022-02" db="EMBL/GenBank/DDBJ databases">
        <title>Acinetobacter A3.8 sp. nov., isolated from Sediment (Zhairuo Island).</title>
        <authorList>
            <person name="Zheng K."/>
        </authorList>
    </citation>
    <scope>NUCLEOTIDE SEQUENCE</scope>
    <source>
        <strain evidence="2">A3.8</strain>
    </source>
</reference>
<proteinExistence type="predicted"/>
<feature type="domain" description="PilZ" evidence="1">
    <location>
        <begin position="109"/>
        <end position="182"/>
    </location>
</feature>
<comment type="caution">
    <text evidence="2">The sequence shown here is derived from an EMBL/GenBank/DDBJ whole genome shotgun (WGS) entry which is preliminary data.</text>
</comment>
<protein>
    <submittedName>
        <fullName evidence="2">PilZ domain-containing protein</fullName>
    </submittedName>
</protein>
<evidence type="ECO:0000313" key="3">
    <source>
        <dbReference type="Proteomes" id="UP001139701"/>
    </source>
</evidence>
<organism evidence="2 3">
    <name type="scientific">Acinetobacter sedimenti</name>
    <dbReference type="NCBI Taxonomy" id="2919922"/>
    <lineage>
        <taxon>Bacteria</taxon>
        <taxon>Pseudomonadati</taxon>
        <taxon>Pseudomonadota</taxon>
        <taxon>Gammaproteobacteria</taxon>
        <taxon>Moraxellales</taxon>
        <taxon>Moraxellaceae</taxon>
        <taxon>Acinetobacter</taxon>
    </lineage>
</organism>
<dbReference type="Gene3D" id="2.40.10.220">
    <property type="entry name" value="predicted glycosyltransferase like domains"/>
    <property type="match status" value="1"/>
</dbReference>
<dbReference type="InterPro" id="IPR009875">
    <property type="entry name" value="PilZ_domain"/>
</dbReference>
<accession>A0A9X1WVN9</accession>
<evidence type="ECO:0000313" key="2">
    <source>
        <dbReference type="EMBL" id="MCJ8146044.1"/>
    </source>
</evidence>
<dbReference type="Pfam" id="PF07238">
    <property type="entry name" value="PilZ"/>
    <property type="match status" value="1"/>
</dbReference>
<dbReference type="EMBL" id="JAKUML010000004">
    <property type="protein sequence ID" value="MCJ8146044.1"/>
    <property type="molecule type" value="Genomic_DNA"/>
</dbReference>
<sequence length="199" mass="22881">MVQTQHSAPHGERRESSRADALLRFNYQEISQEQAELDPYNPEFMIPRYFLLLSELAQIDSVLEWEIDAIKTEHPGFGHIFSLLNQKIDLINNSTFDSLKGMLPSPERINISESGLSFFTKSAMQNDSYIHLTFMDTENNFQVAATAHVVYTLEGDDGKYRIGAHFVNLHDEDREKLATCVERIHNEEHEDADYAESEN</sequence>
<gene>
    <name evidence="2" type="ORF">MKI79_03810</name>
</gene>
<evidence type="ECO:0000259" key="1">
    <source>
        <dbReference type="Pfam" id="PF07238"/>
    </source>
</evidence>
<name>A0A9X1WVN9_9GAMM</name>
<dbReference type="Proteomes" id="UP001139701">
    <property type="component" value="Unassembled WGS sequence"/>
</dbReference>
<dbReference type="RefSeq" id="WP_241570738.1">
    <property type="nucleotide sequence ID" value="NZ_JAKUML010000004.1"/>
</dbReference>
<keyword evidence="3" id="KW-1185">Reference proteome</keyword>
<dbReference type="AlphaFoldDB" id="A0A9X1WVN9"/>